<proteinExistence type="predicted"/>
<evidence type="ECO:0000259" key="1">
    <source>
        <dbReference type="Pfam" id="PF10088"/>
    </source>
</evidence>
<protein>
    <submittedName>
        <fullName evidence="2">DUF2326 domain-containing protein</fullName>
    </submittedName>
</protein>
<accession>A0A387BPK9</accession>
<dbReference type="Pfam" id="PF10088">
    <property type="entry name" value="DUF2326"/>
    <property type="match status" value="1"/>
</dbReference>
<evidence type="ECO:0000313" key="3">
    <source>
        <dbReference type="Proteomes" id="UP000275069"/>
    </source>
</evidence>
<evidence type="ECO:0000313" key="2">
    <source>
        <dbReference type="EMBL" id="AYG04648.1"/>
    </source>
</evidence>
<dbReference type="Proteomes" id="UP000275069">
    <property type="component" value="Chromosome"/>
</dbReference>
<dbReference type="KEGG" id="gry:D7I44_14710"/>
<feature type="domain" description="DUF2326" evidence="1">
    <location>
        <begin position="9"/>
        <end position="127"/>
    </location>
</feature>
<dbReference type="AlphaFoldDB" id="A0A387BPK9"/>
<dbReference type="InterPro" id="IPR018760">
    <property type="entry name" value="DUF2326"/>
</dbReference>
<organism evidence="2 3">
    <name type="scientific">Gryllotalpicola protaetiae</name>
    <dbReference type="NCBI Taxonomy" id="2419771"/>
    <lineage>
        <taxon>Bacteria</taxon>
        <taxon>Bacillati</taxon>
        <taxon>Actinomycetota</taxon>
        <taxon>Actinomycetes</taxon>
        <taxon>Micrococcales</taxon>
        <taxon>Microbacteriaceae</taxon>
        <taxon>Gryllotalpicola</taxon>
    </lineage>
</organism>
<gene>
    <name evidence="2" type="ORF">D7I44_14710</name>
</gene>
<sequence length="128" mass="13829">MLVSPSSLGTLKVKPEISGDASTGILGVETFLLDIVTLIQGLQLGRAPRVLVHDSHNFDATDHRQVASCLNIGARLAEQYGFQYVVTMNSDFLASVEAEGAFDSSDYLLDTRLSDATEDGGLFGFRFE</sequence>
<dbReference type="EMBL" id="CP032624">
    <property type="protein sequence ID" value="AYG04648.1"/>
    <property type="molecule type" value="Genomic_DNA"/>
</dbReference>
<name>A0A387BPK9_9MICO</name>
<keyword evidence="3" id="KW-1185">Reference proteome</keyword>
<dbReference type="OrthoDB" id="7314834at2"/>
<reference evidence="2 3" key="1">
    <citation type="submission" date="2018-09" db="EMBL/GenBank/DDBJ databases">
        <title>Genome sequencing of strain 2DFW10M-5.</title>
        <authorList>
            <person name="Heo J."/>
            <person name="Kim S.-J."/>
            <person name="Kwon S.-W."/>
        </authorList>
    </citation>
    <scope>NUCLEOTIDE SEQUENCE [LARGE SCALE GENOMIC DNA]</scope>
    <source>
        <strain evidence="2 3">2DFW10M-5</strain>
    </source>
</reference>